<dbReference type="InterPro" id="IPR050858">
    <property type="entry name" value="Mal-CoA-ACP_Trans/PKS_FabD"/>
</dbReference>
<dbReference type="OrthoDB" id="9808564at2"/>
<evidence type="ECO:0000313" key="3">
    <source>
        <dbReference type="Proteomes" id="UP000248021"/>
    </source>
</evidence>
<dbReference type="SUPFAM" id="SSF55048">
    <property type="entry name" value="Probable ACP-binding domain of malonyl-CoA ACP transacylase"/>
    <property type="match status" value="1"/>
</dbReference>
<accession>A0A2V3U6M2</accession>
<keyword evidence="2" id="KW-0808">Transferase</keyword>
<dbReference type="PANTHER" id="PTHR42681">
    <property type="entry name" value="MALONYL-COA-ACYL CARRIER PROTEIN TRANSACYLASE, MITOCHONDRIAL"/>
    <property type="match status" value="1"/>
</dbReference>
<dbReference type="Gene3D" id="3.30.70.250">
    <property type="entry name" value="Malonyl-CoA ACP transacylase, ACP-binding"/>
    <property type="match status" value="1"/>
</dbReference>
<dbReference type="PANTHER" id="PTHR42681:SF6">
    <property type="entry name" value="BLL0263 PROTEIN"/>
    <property type="match status" value="1"/>
</dbReference>
<evidence type="ECO:0000259" key="1">
    <source>
        <dbReference type="SMART" id="SM00827"/>
    </source>
</evidence>
<dbReference type="InterPro" id="IPR016035">
    <property type="entry name" value="Acyl_Trfase/lysoPLipase"/>
</dbReference>
<dbReference type="Gene3D" id="3.40.366.10">
    <property type="entry name" value="Malonyl-Coenzyme A Acyl Carrier Protein, domain 2"/>
    <property type="match status" value="1"/>
</dbReference>
<dbReference type="AlphaFoldDB" id="A0A2V3U6M2"/>
<dbReference type="SMART" id="SM00827">
    <property type="entry name" value="PKS_AT"/>
    <property type="match status" value="1"/>
</dbReference>
<feature type="domain" description="Malonyl-CoA:ACP transacylase (MAT)" evidence="1">
    <location>
        <begin position="6"/>
        <end position="309"/>
    </location>
</feature>
<dbReference type="GO" id="GO:0004314">
    <property type="term" value="F:[acyl-carrier-protein] S-malonyltransferase activity"/>
    <property type="evidence" value="ECO:0007669"/>
    <property type="project" value="TreeGrafter"/>
</dbReference>
<keyword evidence="3" id="KW-1185">Reference proteome</keyword>
<dbReference type="Proteomes" id="UP000248021">
    <property type="component" value="Unassembled WGS sequence"/>
</dbReference>
<comment type="caution">
    <text evidence="2">The sequence shown here is derived from an EMBL/GenBank/DDBJ whole genome shotgun (WGS) entry which is preliminary data.</text>
</comment>
<dbReference type="InterPro" id="IPR016036">
    <property type="entry name" value="Malonyl_transacylase_ACP-bd"/>
</dbReference>
<dbReference type="RefSeq" id="WP_110374797.1">
    <property type="nucleotide sequence ID" value="NZ_JAHBRY010000001.1"/>
</dbReference>
<dbReference type="Pfam" id="PF00698">
    <property type="entry name" value="Acyl_transf_1"/>
    <property type="match status" value="1"/>
</dbReference>
<protein>
    <submittedName>
        <fullName evidence="2">[acyl-carrier-protein] S-malonyltransferase</fullName>
    </submittedName>
</protein>
<proteinExistence type="predicted"/>
<dbReference type="EMBL" id="QJJK01000005">
    <property type="protein sequence ID" value="PXW58705.1"/>
    <property type="molecule type" value="Genomic_DNA"/>
</dbReference>
<dbReference type="InterPro" id="IPR001227">
    <property type="entry name" value="Ac_transferase_dom_sf"/>
</dbReference>
<evidence type="ECO:0000313" key="2">
    <source>
        <dbReference type="EMBL" id="PXW58705.1"/>
    </source>
</evidence>
<dbReference type="GO" id="GO:0006633">
    <property type="term" value="P:fatty acid biosynthetic process"/>
    <property type="evidence" value="ECO:0007669"/>
    <property type="project" value="TreeGrafter"/>
</dbReference>
<organism evidence="2 3">
    <name type="scientific">Chelatococcus asaccharovorans</name>
    <dbReference type="NCBI Taxonomy" id="28210"/>
    <lineage>
        <taxon>Bacteria</taxon>
        <taxon>Pseudomonadati</taxon>
        <taxon>Pseudomonadota</taxon>
        <taxon>Alphaproteobacteria</taxon>
        <taxon>Hyphomicrobiales</taxon>
        <taxon>Chelatococcaceae</taxon>
        <taxon>Chelatococcus</taxon>
    </lineage>
</organism>
<dbReference type="InterPro" id="IPR014043">
    <property type="entry name" value="Acyl_transferase_dom"/>
</dbReference>
<gene>
    <name evidence="2" type="ORF">C7450_10551</name>
</gene>
<name>A0A2V3U6M2_9HYPH</name>
<dbReference type="GO" id="GO:0005829">
    <property type="term" value="C:cytosol"/>
    <property type="evidence" value="ECO:0007669"/>
    <property type="project" value="TreeGrafter"/>
</dbReference>
<sequence>MSVAILCSGQGRQHPGMFALTGDAPAAANLFTHATGLLGGRDPRVIVQSASPEALYHDRTAQILCTLQAVAAAAALGDALSGQLVVAGYSIGELAAWGVSGRLDPIETLNLAAERAEAMDAVSQSGEGLLFVRGLPRPVIDALCQTHGTAIAIINPADAYIIGGRLEALAAVAAEARGKNATRITPLPVEVASHTPRLARASAAFGLKLRGLTPTAEVATSARLLSGIDGLPVMRFKEGLDKLAAQISRTVHWADCLQACVENRARAFFELGPGSTLSRMASAAHPGIPARSLEDFQSLQGASAWIARKFAD</sequence>
<dbReference type="SUPFAM" id="SSF52151">
    <property type="entry name" value="FabD/lysophospholipase-like"/>
    <property type="match status" value="1"/>
</dbReference>
<reference evidence="2 3" key="1">
    <citation type="submission" date="2018-05" db="EMBL/GenBank/DDBJ databases">
        <title>Genomic Encyclopedia of Type Strains, Phase IV (KMG-IV): sequencing the most valuable type-strain genomes for metagenomic binning, comparative biology and taxonomic classification.</title>
        <authorList>
            <person name="Goeker M."/>
        </authorList>
    </citation>
    <scope>NUCLEOTIDE SEQUENCE [LARGE SCALE GENOMIC DNA]</scope>
    <source>
        <strain evidence="2 3">DSM 6462</strain>
    </source>
</reference>